<dbReference type="Gene3D" id="3.40.190.10">
    <property type="entry name" value="Periplasmic binding protein-like II"/>
    <property type="match status" value="2"/>
</dbReference>
<dbReference type="EMBL" id="MCGN01000003">
    <property type="protein sequence ID" value="ORY98911.1"/>
    <property type="molecule type" value="Genomic_DNA"/>
</dbReference>
<evidence type="ECO:0000256" key="17">
    <source>
        <dbReference type="ARBA" id="ARBA00047848"/>
    </source>
</evidence>
<feature type="domain" description="ACT" evidence="20">
    <location>
        <begin position="285"/>
        <end position="363"/>
    </location>
</feature>
<dbReference type="FunFam" id="3.40.190.10:FF:000034">
    <property type="entry name" value="Chorismate mutase/prephenate dehydratase"/>
    <property type="match status" value="1"/>
</dbReference>
<evidence type="ECO:0000313" key="21">
    <source>
        <dbReference type="EMBL" id="ORY98911.1"/>
    </source>
</evidence>
<dbReference type="GO" id="GO:0046417">
    <property type="term" value="P:chorismate metabolic process"/>
    <property type="evidence" value="ECO:0007669"/>
    <property type="project" value="InterPro"/>
</dbReference>
<keyword evidence="9" id="KW-0028">Amino-acid biosynthesis</keyword>
<keyword evidence="12" id="KW-0413">Isomerase</keyword>
<dbReference type="GO" id="GO:0009094">
    <property type="term" value="P:L-phenylalanine biosynthetic process"/>
    <property type="evidence" value="ECO:0007669"/>
    <property type="project" value="UniProtKB-UniPathway"/>
</dbReference>
<dbReference type="Gene3D" id="1.20.59.10">
    <property type="entry name" value="Chorismate mutase"/>
    <property type="match status" value="1"/>
</dbReference>
<sequence>MSDLASLRERIDSLDSTIVDILNERAQVSLNIGAAKRKARGKNINEDSSELHVYMPGREKEVYKKLERLNQGPLNIDSLQAIFREIMSASIALQKDVSVAYLGPPGTFSHQAAYQRLGDSVAYVPQKQISAVFDAVEKKEATYGIVPFENSTFGTVVETLDRFNKTAVRVRAETYLTVHQCLLSNSQMEKITKVYSHPQGLGQTQRWLSEHLPNAKQIPVKSTAEAAEQAASEQGAAAVCSEICGDLYGIDVLAKDIEDNAANTTRFLIIGTSSDNATADDHTLIRFTVDHRQPGALCDGLKVFKDYDLNLYKIDSRPSGLRHWHYVFYVECSGHQDSERVQKAVKDLDQYCLDVAVLGSFPNQRPE</sequence>
<evidence type="ECO:0000256" key="11">
    <source>
        <dbReference type="ARBA" id="ARBA00023222"/>
    </source>
</evidence>
<evidence type="ECO:0000256" key="7">
    <source>
        <dbReference type="ARBA" id="ARBA00014401"/>
    </source>
</evidence>
<dbReference type="STRING" id="13706.A0A1X2HIK9"/>
<reference evidence="21 22" key="1">
    <citation type="submission" date="2016-07" db="EMBL/GenBank/DDBJ databases">
        <title>Pervasive Adenine N6-methylation of Active Genes in Fungi.</title>
        <authorList>
            <consortium name="DOE Joint Genome Institute"/>
            <person name="Mondo S.J."/>
            <person name="Dannebaum R.O."/>
            <person name="Kuo R.C."/>
            <person name="Labutti K."/>
            <person name="Haridas S."/>
            <person name="Kuo A."/>
            <person name="Salamov A."/>
            <person name="Ahrendt S.R."/>
            <person name="Lipzen A."/>
            <person name="Sullivan W."/>
            <person name="Andreopoulos W.B."/>
            <person name="Clum A."/>
            <person name="Lindquist E."/>
            <person name="Daum C."/>
            <person name="Ramamoorthy G.K."/>
            <person name="Gryganskyi A."/>
            <person name="Culley D."/>
            <person name="Magnuson J.K."/>
            <person name="James T.Y."/>
            <person name="O'Malley M.A."/>
            <person name="Stajich J.E."/>
            <person name="Spatafora J.W."/>
            <person name="Visel A."/>
            <person name="Grigoriev I.V."/>
        </authorList>
    </citation>
    <scope>NUCLEOTIDE SEQUENCE [LARGE SCALE GENOMIC DNA]</scope>
    <source>
        <strain evidence="21 22">NRRL 2496</strain>
    </source>
</reference>
<protein>
    <recommendedName>
        <fullName evidence="7">Bifunctional chorismate mutase/prephenate dehydratase</fullName>
        <ecNumber evidence="6">4.2.1.51</ecNumber>
    </recommendedName>
    <alternativeName>
        <fullName evidence="16">Chorismate mutase-prephenate dehydratase</fullName>
    </alternativeName>
    <alternativeName>
        <fullName evidence="15">p-protein</fullName>
    </alternativeName>
</protein>
<comment type="catalytic activity">
    <reaction evidence="1">
        <text>chorismate = prephenate</text>
        <dbReference type="Rhea" id="RHEA:13897"/>
        <dbReference type="ChEBI" id="CHEBI:29748"/>
        <dbReference type="ChEBI" id="CHEBI:29934"/>
        <dbReference type="EC" id="5.4.99.5"/>
    </reaction>
</comment>
<dbReference type="UniPathway" id="UPA00120">
    <property type="reaction ID" value="UER00203"/>
</dbReference>
<keyword evidence="13" id="KW-0456">Lyase</keyword>
<dbReference type="InterPro" id="IPR002701">
    <property type="entry name" value="CM_II_prokaryot"/>
</dbReference>
<comment type="catalytic activity">
    <reaction evidence="17">
        <text>prephenate + H(+) = 3-phenylpyruvate + CO2 + H2O</text>
        <dbReference type="Rhea" id="RHEA:21648"/>
        <dbReference type="ChEBI" id="CHEBI:15377"/>
        <dbReference type="ChEBI" id="CHEBI:15378"/>
        <dbReference type="ChEBI" id="CHEBI:16526"/>
        <dbReference type="ChEBI" id="CHEBI:18005"/>
        <dbReference type="ChEBI" id="CHEBI:29934"/>
        <dbReference type="EC" id="4.2.1.51"/>
    </reaction>
</comment>
<dbReference type="OrthoDB" id="983542at2759"/>
<accession>A0A1X2HIK9</accession>
<dbReference type="InterPro" id="IPR001086">
    <property type="entry name" value="Preph_deHydtase"/>
</dbReference>
<evidence type="ECO:0000259" key="18">
    <source>
        <dbReference type="PROSITE" id="PS51168"/>
    </source>
</evidence>
<dbReference type="PROSITE" id="PS51168">
    <property type="entry name" value="CHORISMATE_MUT_2"/>
    <property type="match status" value="1"/>
</dbReference>
<dbReference type="Pfam" id="PF00800">
    <property type="entry name" value="PDT"/>
    <property type="match status" value="1"/>
</dbReference>
<dbReference type="Gene3D" id="3.30.70.260">
    <property type="match status" value="1"/>
</dbReference>
<evidence type="ECO:0000256" key="9">
    <source>
        <dbReference type="ARBA" id="ARBA00022605"/>
    </source>
</evidence>
<comment type="function">
    <text evidence="2">Catalyzes the Claisen rearrangement of chorismate to prephenate and the decarboxylation/dehydration of prephenate to phenylpyruvate.</text>
</comment>
<dbReference type="GO" id="GO:0004664">
    <property type="term" value="F:prephenate dehydratase activity"/>
    <property type="evidence" value="ECO:0007669"/>
    <property type="project" value="UniProtKB-EC"/>
</dbReference>
<dbReference type="NCBIfam" id="NF008865">
    <property type="entry name" value="PRK11898.1"/>
    <property type="match status" value="1"/>
</dbReference>
<evidence type="ECO:0000256" key="6">
    <source>
        <dbReference type="ARBA" id="ARBA00013147"/>
    </source>
</evidence>
<evidence type="ECO:0000256" key="5">
    <source>
        <dbReference type="ARBA" id="ARBA00004817"/>
    </source>
</evidence>
<dbReference type="NCBIfam" id="TIGR01807">
    <property type="entry name" value="CM_P2"/>
    <property type="match status" value="1"/>
</dbReference>
<evidence type="ECO:0000256" key="12">
    <source>
        <dbReference type="ARBA" id="ARBA00023235"/>
    </source>
</evidence>
<evidence type="ECO:0000256" key="8">
    <source>
        <dbReference type="ARBA" id="ARBA00022490"/>
    </source>
</evidence>
<dbReference type="PANTHER" id="PTHR21022:SF19">
    <property type="entry name" value="PREPHENATE DEHYDRATASE-RELATED"/>
    <property type="match status" value="1"/>
</dbReference>
<comment type="pathway">
    <text evidence="5">Metabolic intermediate biosynthesis; prephenate biosynthesis; prephenate from chorismate: step 1/1.</text>
</comment>
<dbReference type="EC" id="4.2.1.51" evidence="6"/>
<evidence type="ECO:0000256" key="3">
    <source>
        <dbReference type="ARBA" id="ARBA00004496"/>
    </source>
</evidence>
<dbReference type="Pfam" id="PF01817">
    <property type="entry name" value="CM_2"/>
    <property type="match status" value="1"/>
</dbReference>
<dbReference type="PROSITE" id="PS51171">
    <property type="entry name" value="PREPHENATE_DEHYDR_3"/>
    <property type="match status" value="1"/>
</dbReference>
<keyword evidence="8" id="KW-0963">Cytoplasm</keyword>
<dbReference type="UniPathway" id="UPA00121">
    <property type="reaction ID" value="UER00345"/>
</dbReference>
<dbReference type="CDD" id="cd04905">
    <property type="entry name" value="ACT_CM-PDT"/>
    <property type="match status" value="1"/>
</dbReference>
<feature type="domain" description="Prephenate dehydratase" evidence="19">
    <location>
        <begin position="98"/>
        <end position="272"/>
    </location>
</feature>
<evidence type="ECO:0000256" key="15">
    <source>
        <dbReference type="ARBA" id="ARBA00031175"/>
    </source>
</evidence>
<comment type="pathway">
    <text evidence="4">Amino-acid biosynthesis; L-phenylalanine biosynthesis; phenylpyruvate from prephenate: step 1/1.</text>
</comment>
<name>A0A1X2HIK9_SYNRA</name>
<dbReference type="InterPro" id="IPR036979">
    <property type="entry name" value="CM_dom_sf"/>
</dbReference>
<dbReference type="PANTHER" id="PTHR21022">
    <property type="entry name" value="PREPHENATE DEHYDRATASE P PROTEIN"/>
    <property type="match status" value="1"/>
</dbReference>
<organism evidence="21 22">
    <name type="scientific">Syncephalastrum racemosum</name>
    <name type="common">Filamentous fungus</name>
    <dbReference type="NCBI Taxonomy" id="13706"/>
    <lineage>
        <taxon>Eukaryota</taxon>
        <taxon>Fungi</taxon>
        <taxon>Fungi incertae sedis</taxon>
        <taxon>Mucoromycota</taxon>
        <taxon>Mucoromycotina</taxon>
        <taxon>Mucoromycetes</taxon>
        <taxon>Mucorales</taxon>
        <taxon>Syncephalastraceae</taxon>
        <taxon>Syncephalastrum</taxon>
    </lineage>
</organism>
<dbReference type="GO" id="GO:0005737">
    <property type="term" value="C:cytoplasm"/>
    <property type="evidence" value="ECO:0007669"/>
    <property type="project" value="UniProtKB-SubCell"/>
</dbReference>
<keyword evidence="14" id="KW-0511">Multifunctional enzyme</keyword>
<dbReference type="CDD" id="cd13630">
    <property type="entry name" value="PBP2_PDT_1"/>
    <property type="match status" value="1"/>
</dbReference>
<dbReference type="InterPro" id="IPR008242">
    <property type="entry name" value="Chor_mutase/pphenate_deHydtase"/>
</dbReference>
<dbReference type="InParanoid" id="A0A1X2HIK9"/>
<comment type="caution">
    <text evidence="21">The sequence shown here is derived from an EMBL/GenBank/DDBJ whole genome shotgun (WGS) entry which is preliminary data.</text>
</comment>
<dbReference type="OMA" id="PLMIYRE"/>
<evidence type="ECO:0000256" key="2">
    <source>
        <dbReference type="ARBA" id="ARBA00002364"/>
    </source>
</evidence>
<feature type="domain" description="Chorismate mutase" evidence="18">
    <location>
        <begin position="1"/>
        <end position="98"/>
    </location>
</feature>
<dbReference type="PIRSF" id="PIRSF001500">
    <property type="entry name" value="Chor_mut_pdt_Ppr"/>
    <property type="match status" value="1"/>
</dbReference>
<dbReference type="SUPFAM" id="SSF48600">
    <property type="entry name" value="Chorismate mutase II"/>
    <property type="match status" value="1"/>
</dbReference>
<evidence type="ECO:0000256" key="10">
    <source>
        <dbReference type="ARBA" id="ARBA00023141"/>
    </source>
</evidence>
<dbReference type="GO" id="GO:0004106">
    <property type="term" value="F:chorismate mutase activity"/>
    <property type="evidence" value="ECO:0007669"/>
    <property type="project" value="UniProtKB-EC"/>
</dbReference>
<dbReference type="InterPro" id="IPR010957">
    <property type="entry name" value="G/b/e-P-prot_chorismate_mutase"/>
</dbReference>
<evidence type="ECO:0000256" key="14">
    <source>
        <dbReference type="ARBA" id="ARBA00023268"/>
    </source>
</evidence>
<dbReference type="InterPro" id="IPR018528">
    <property type="entry name" value="Preph_deHydtase_CS"/>
</dbReference>
<dbReference type="PROSITE" id="PS51671">
    <property type="entry name" value="ACT"/>
    <property type="match status" value="1"/>
</dbReference>
<dbReference type="SUPFAM" id="SSF55021">
    <property type="entry name" value="ACT-like"/>
    <property type="match status" value="1"/>
</dbReference>
<dbReference type="AlphaFoldDB" id="A0A1X2HIK9"/>
<evidence type="ECO:0000256" key="16">
    <source>
        <dbReference type="ARBA" id="ARBA00031520"/>
    </source>
</evidence>
<evidence type="ECO:0000256" key="4">
    <source>
        <dbReference type="ARBA" id="ARBA00004741"/>
    </source>
</evidence>
<dbReference type="SMART" id="SM00830">
    <property type="entry name" value="CM_2"/>
    <property type="match status" value="1"/>
</dbReference>
<dbReference type="Proteomes" id="UP000242180">
    <property type="component" value="Unassembled WGS sequence"/>
</dbReference>
<dbReference type="InterPro" id="IPR045865">
    <property type="entry name" value="ACT-like_dom_sf"/>
</dbReference>
<evidence type="ECO:0000256" key="1">
    <source>
        <dbReference type="ARBA" id="ARBA00000824"/>
    </source>
</evidence>
<keyword evidence="10" id="KW-0057">Aromatic amino acid biosynthesis</keyword>
<comment type="subcellular location">
    <subcellularLocation>
        <location evidence="3">Cytoplasm</location>
    </subcellularLocation>
</comment>
<proteinExistence type="predicted"/>
<evidence type="ECO:0000259" key="19">
    <source>
        <dbReference type="PROSITE" id="PS51171"/>
    </source>
</evidence>
<dbReference type="SUPFAM" id="SSF53850">
    <property type="entry name" value="Periplasmic binding protein-like II"/>
    <property type="match status" value="1"/>
</dbReference>
<keyword evidence="11" id="KW-0584">Phenylalanine biosynthesis</keyword>
<evidence type="ECO:0000259" key="20">
    <source>
        <dbReference type="PROSITE" id="PS51671"/>
    </source>
</evidence>
<dbReference type="PROSITE" id="PS00857">
    <property type="entry name" value="PREPHENATE_DEHYDR_1"/>
    <property type="match status" value="1"/>
</dbReference>
<gene>
    <name evidence="21" type="ORF">BCR43DRAFT_471381</name>
</gene>
<evidence type="ECO:0000313" key="22">
    <source>
        <dbReference type="Proteomes" id="UP000242180"/>
    </source>
</evidence>
<dbReference type="InterPro" id="IPR002912">
    <property type="entry name" value="ACT_dom"/>
</dbReference>
<dbReference type="FunCoup" id="A0A1X2HIK9">
    <property type="interactions" value="352"/>
</dbReference>
<dbReference type="InterPro" id="IPR036263">
    <property type="entry name" value="Chorismate_II_sf"/>
</dbReference>
<keyword evidence="22" id="KW-1185">Reference proteome</keyword>
<evidence type="ECO:0000256" key="13">
    <source>
        <dbReference type="ARBA" id="ARBA00023239"/>
    </source>
</evidence>